<evidence type="ECO:0000256" key="2">
    <source>
        <dbReference type="ARBA" id="ARBA00001966"/>
    </source>
</evidence>
<organism evidence="12 13">
    <name type="scientific">Ruegeria haliotis</name>
    <dbReference type="NCBI Taxonomy" id="2747601"/>
    <lineage>
        <taxon>Bacteria</taxon>
        <taxon>Pseudomonadati</taxon>
        <taxon>Pseudomonadota</taxon>
        <taxon>Alphaproteobacteria</taxon>
        <taxon>Rhodobacterales</taxon>
        <taxon>Roseobacteraceae</taxon>
        <taxon>Ruegeria</taxon>
    </lineage>
</organism>
<name>A0ABX2PWK8_9RHOB</name>
<evidence type="ECO:0000256" key="6">
    <source>
        <dbReference type="ARBA" id="ARBA00022723"/>
    </source>
</evidence>
<dbReference type="InterPro" id="IPR036188">
    <property type="entry name" value="FAD/NAD-bd_sf"/>
</dbReference>
<reference evidence="12 13" key="1">
    <citation type="submission" date="2020-06" db="EMBL/GenBank/DDBJ databases">
        <authorList>
            <person name="Cao W.R."/>
        </authorList>
    </citation>
    <scope>NUCLEOTIDE SEQUENCE [LARGE SCALE GENOMIC DNA]</scope>
    <source>
        <strain evidence="12 13">B1Z28</strain>
    </source>
</reference>
<dbReference type="Pfam" id="PF07992">
    <property type="entry name" value="Pyr_redox_2"/>
    <property type="match status" value="1"/>
</dbReference>
<evidence type="ECO:0000259" key="10">
    <source>
        <dbReference type="Pfam" id="PF00724"/>
    </source>
</evidence>
<dbReference type="Gene3D" id="3.40.50.720">
    <property type="entry name" value="NAD(P)-binding Rossmann-like Domain"/>
    <property type="match status" value="1"/>
</dbReference>
<keyword evidence="13" id="KW-1185">Reference proteome</keyword>
<evidence type="ECO:0000256" key="1">
    <source>
        <dbReference type="ARBA" id="ARBA00001917"/>
    </source>
</evidence>
<dbReference type="InterPro" id="IPR037348">
    <property type="entry name" value="TMADH/DMDH_FMN-bd"/>
</dbReference>
<dbReference type="SUPFAM" id="SSF51395">
    <property type="entry name" value="FMN-linked oxidoreductases"/>
    <property type="match status" value="1"/>
</dbReference>
<dbReference type="EMBL" id="JABXWT010000011">
    <property type="protein sequence ID" value="NVO57409.1"/>
    <property type="molecule type" value="Genomic_DNA"/>
</dbReference>
<dbReference type="Proteomes" id="UP000630805">
    <property type="component" value="Unassembled WGS sequence"/>
</dbReference>
<dbReference type="Gene3D" id="3.50.50.60">
    <property type="entry name" value="FAD/NAD(P)-binding domain"/>
    <property type="match status" value="1"/>
</dbReference>
<keyword evidence="9" id="KW-0411">Iron-sulfur</keyword>
<feature type="domain" description="NADH:flavin oxidoreductase/NADH oxidase N-terminal" evidence="10">
    <location>
        <begin position="11"/>
        <end position="342"/>
    </location>
</feature>
<keyword evidence="5" id="KW-0288">FMN</keyword>
<sequence length="690" mass="76535">MSLTDPRYSVLFEPVKIGPVTAPNRFYQVPHCNGMAHARPKSLAAMRGVKAEGGWGVVSTEEVEIHPSADLNPVIEGRLWSDDDIPYHAKTVEAIHEHGSLAAIQLAYNGMAAANLFTRIPPMGPSNMSVVWDFGDPVQARAMDKDDIRNLRQWYRDAARRAQIAGYDIVYMYAGHNMVTPMHFLSRRYNDRSDEYGGSVENRARLIGELLEDIKEEVGQTCGIAFRFAVDEMRGPEGITWEEEGRAVVEMYAELPDLWDVNVADWSNDSQTARFAPQEGYQTKYTKEVKKLTTKPVVGVGRFTSADGMVSQLKNGYLDMIGAARPSIADPFLPNKIRDNRIEEIRECIGCNICVSGDNMSVPIRCTQNPTMGEEWRRGWHPEKIEKAENPDPVLVVGSGPAGMEAALQLSNRGHPVTLAEAGTELGGRVARESRLPGLASYIRVRDYREHYLLTRPDVDIYFDSKLSGDDILEFGFEHVIVATGSKWKRTGQGRDNRNVIKGLDKIKVVTPDDIMDGVEVTGRVVVYDLDYYYMASTLAEKLRAAGHEVAYVSDASTAASWTAMTLEQERVQASLVENGVSLHLNSVITEAAVDGVALENIYSEEEEKLACDTLLLVTERAPLDGIYLDLKARPDELKEAGIKTLELIGDAYAPGTIAASVYSGHKAARLFPNCQDDPDMFKWERPAVV</sequence>
<keyword evidence="8" id="KW-0408">Iron</keyword>
<dbReference type="PANTHER" id="PTHR42917:SF2">
    <property type="entry name" value="2,4-DIENOYL-COA REDUCTASE [(2E)-ENOYL-COA-PRODUCING]"/>
    <property type="match status" value="1"/>
</dbReference>
<evidence type="ECO:0000313" key="12">
    <source>
        <dbReference type="EMBL" id="NVO57409.1"/>
    </source>
</evidence>
<protein>
    <submittedName>
        <fullName evidence="12">FAD-dependent oxidoreductase</fullName>
    </submittedName>
</protein>
<dbReference type="Pfam" id="PF00724">
    <property type="entry name" value="Oxidored_FMN"/>
    <property type="match status" value="1"/>
</dbReference>
<evidence type="ECO:0000256" key="9">
    <source>
        <dbReference type="ARBA" id="ARBA00023014"/>
    </source>
</evidence>
<keyword evidence="6" id="KW-0479">Metal-binding</keyword>
<evidence type="ECO:0000313" key="13">
    <source>
        <dbReference type="Proteomes" id="UP000630805"/>
    </source>
</evidence>
<comment type="cofactor">
    <cofactor evidence="2">
        <name>[4Fe-4S] cluster</name>
        <dbReference type="ChEBI" id="CHEBI:49883"/>
    </cofactor>
</comment>
<dbReference type="InterPro" id="IPR001155">
    <property type="entry name" value="OxRdtase_FMN_N"/>
</dbReference>
<evidence type="ECO:0000256" key="5">
    <source>
        <dbReference type="ARBA" id="ARBA00022643"/>
    </source>
</evidence>
<dbReference type="SUPFAM" id="SSF51905">
    <property type="entry name" value="FAD/NAD(P)-binding domain"/>
    <property type="match status" value="1"/>
</dbReference>
<dbReference type="InterPro" id="IPR013785">
    <property type="entry name" value="Aldolase_TIM"/>
</dbReference>
<dbReference type="PRINTS" id="PR00368">
    <property type="entry name" value="FADPNR"/>
</dbReference>
<dbReference type="PANTHER" id="PTHR42917">
    <property type="entry name" value="2,4-DIENOYL-COA REDUCTASE"/>
    <property type="match status" value="1"/>
</dbReference>
<evidence type="ECO:0000256" key="8">
    <source>
        <dbReference type="ARBA" id="ARBA00023004"/>
    </source>
</evidence>
<evidence type="ECO:0000256" key="3">
    <source>
        <dbReference type="ARBA" id="ARBA00011048"/>
    </source>
</evidence>
<comment type="cofactor">
    <cofactor evidence="1">
        <name>FMN</name>
        <dbReference type="ChEBI" id="CHEBI:58210"/>
    </cofactor>
</comment>
<accession>A0ABX2PWK8</accession>
<dbReference type="InterPro" id="IPR023753">
    <property type="entry name" value="FAD/NAD-binding_dom"/>
</dbReference>
<feature type="domain" description="FAD/NAD(P)-binding" evidence="11">
    <location>
        <begin position="394"/>
        <end position="619"/>
    </location>
</feature>
<gene>
    <name evidence="12" type="ORF">HW561_16560</name>
</gene>
<proteinExistence type="inferred from homology"/>
<dbReference type="InterPro" id="IPR051793">
    <property type="entry name" value="NADH:flavin_oxidoreductase"/>
</dbReference>
<dbReference type="Gene3D" id="3.20.20.70">
    <property type="entry name" value="Aldolase class I"/>
    <property type="match status" value="1"/>
</dbReference>
<evidence type="ECO:0000256" key="7">
    <source>
        <dbReference type="ARBA" id="ARBA00023002"/>
    </source>
</evidence>
<dbReference type="RefSeq" id="WP_176866480.1">
    <property type="nucleotide sequence ID" value="NZ_JABXWT010000011.1"/>
</dbReference>
<keyword evidence="4" id="KW-0285">Flavoprotein</keyword>
<keyword evidence="7" id="KW-0560">Oxidoreductase</keyword>
<comment type="caution">
    <text evidence="12">The sequence shown here is derived from an EMBL/GenBank/DDBJ whole genome shotgun (WGS) entry which is preliminary data.</text>
</comment>
<evidence type="ECO:0000256" key="4">
    <source>
        <dbReference type="ARBA" id="ARBA00022630"/>
    </source>
</evidence>
<comment type="similarity">
    <text evidence="3">In the N-terminal section; belongs to the NADH:flavin oxidoreductase/NADH oxidase family.</text>
</comment>
<dbReference type="CDD" id="cd02929">
    <property type="entry name" value="TMADH_HD_FMN"/>
    <property type="match status" value="1"/>
</dbReference>
<evidence type="ECO:0000259" key="11">
    <source>
        <dbReference type="Pfam" id="PF07992"/>
    </source>
</evidence>